<dbReference type="AlphaFoldDB" id="A0A540V9W6"/>
<name>A0A540V9W6_9GAMM</name>
<organism evidence="2 3">
    <name type="scientific">Spiribacter salinus</name>
    <dbReference type="NCBI Taxonomy" id="1335746"/>
    <lineage>
        <taxon>Bacteria</taxon>
        <taxon>Pseudomonadati</taxon>
        <taxon>Pseudomonadota</taxon>
        <taxon>Gammaproteobacteria</taxon>
        <taxon>Chromatiales</taxon>
        <taxon>Ectothiorhodospiraceae</taxon>
        <taxon>Spiribacter</taxon>
    </lineage>
</organism>
<gene>
    <name evidence="2" type="ORF">FKY71_18655</name>
</gene>
<evidence type="ECO:0000313" key="3">
    <source>
        <dbReference type="Proteomes" id="UP000315400"/>
    </source>
</evidence>
<feature type="region of interest" description="Disordered" evidence="1">
    <location>
        <begin position="97"/>
        <end position="118"/>
    </location>
</feature>
<comment type="caution">
    <text evidence="2">The sequence shown here is derived from an EMBL/GenBank/DDBJ whole genome shotgun (WGS) entry which is preliminary data.</text>
</comment>
<dbReference type="EMBL" id="VIFK01000519">
    <property type="protein sequence ID" value="TQE92943.1"/>
    <property type="molecule type" value="Genomic_DNA"/>
</dbReference>
<sequence length="443" mass="51138">MTKIAMALKAAIDLKGMNIIEATRVANAVHDKLQDVTAAYAAERGINHREVVMAEVTIATKHGCFDTPDSDERYWEEQLIEAGLGWDEIAEVEHDRELEKQSRQNELVNRKDATAEDEGRVSTALHEFRQLAELDAKDIEYAEGSYAQVAFMDMNWPTDDPMWPEFTGRLERAWTASIEWADEGPAKQELITKTERRDEVVQDFHCRPYLTRWVLNHLTRRAWRDIHWLGIKRKEFADRIDKIVQEKYLNERYQVPVGQNRRRDEGADNDRVINLLYREVSEADTKANHHQMLATEHTFAGMNGASVTAQKHIDVYEEEGEHEQADAELRFWGACIDEIDDILPGLKRLYEKLRAMEKETALLWEMFAKGGRPSEPPIYWNRALTDAQLEANPGSRNYYLTEEEAVAALHREIKEQKVKMRKEDGDALTRAMALLGHNHGIDV</sequence>
<protein>
    <submittedName>
        <fullName evidence="2">Uncharacterized protein</fullName>
    </submittedName>
</protein>
<evidence type="ECO:0000256" key="1">
    <source>
        <dbReference type="SAM" id="MobiDB-lite"/>
    </source>
</evidence>
<dbReference type="Proteomes" id="UP000315400">
    <property type="component" value="Unassembled WGS sequence"/>
</dbReference>
<accession>A0A540V9W6</accession>
<evidence type="ECO:0000313" key="2">
    <source>
        <dbReference type="EMBL" id="TQE92943.1"/>
    </source>
</evidence>
<reference evidence="2 3" key="1">
    <citation type="submission" date="2019-06" db="EMBL/GenBank/DDBJ databases">
        <title>Metagenome assembled Genome of Spiribacter salinus SL48-SHIP from the microbial mat of Salt Lake 48 (Novosibirsk region, Russia).</title>
        <authorList>
            <person name="Shipova A."/>
            <person name="Rozanov A.S."/>
            <person name="Bryanskaya A.V."/>
            <person name="Peltek S.E."/>
        </authorList>
    </citation>
    <scope>NUCLEOTIDE SEQUENCE [LARGE SCALE GENOMIC DNA]</scope>
    <source>
        <strain evidence="2">SL48-SHIP-2</strain>
    </source>
</reference>
<proteinExistence type="predicted"/>